<dbReference type="GO" id="GO:0016887">
    <property type="term" value="F:ATP hydrolysis activity"/>
    <property type="evidence" value="ECO:0007669"/>
    <property type="project" value="InterPro"/>
</dbReference>
<sequence>MTSLCGNLTSALGPRCFVELSASVSSGVLAYVTLLLTVYLRWSKPRDDARRLFSGHTLRCVLSLLFLLVHLCEFGEILAGGRSWILAGLSCFSWFCVQGFYFTIEKYGRAHYLAATSLLYLVCGLVRGVLLYTLLEEIDMTYVSTLLSAVSSALAYAVSLNDLVTLINEVKLEKDERKLPLGEYESYVHKQSHWFSRLTFFWLTPLLRIGYTNPLEPEDLGKLPLEESAAEQYQNFLDSYQKIKNARGVASLWKCYFHCYWKNFFVGGLLKLIGDFVGLIAPLGIAVVIDYVASYQQPASQAPSITQEDFVSVNVFLKNGYVMSIVIFVSAIAQASFSQASTHIINVEGIRLKTALQGMIYAKTLKLSISNKDDESSTSDSKYGTTTNLMSEDTFNIMTCFWIGHYIWAIPLKISVLMYLLYCQLGLSAIIGALFCIITMTPLQFLIGKKMSDNSKIISNLCDERLRMTNEMLQGIKVLKLCGWELQFYLRIMSARNNELRYLNKDSLFWALMTFFTHTSSSLITLVTLGAYYYLEGTNLSVSSVFSALALFNQLTVPLFIFPITVPIIISALTSTQRLEDFLALPESTSYSPLDVSSHVLKPGKTQHTEKDRLFGLGGISEEADDKNYDDDLRDEEDRSKEENACILREAGFSWCDQEKPGLWINNLNIPKGKLTAVIGRVGCGKTSFLHALLGEMKCVSGLMKWEKGVSFAYVSQQPWLLNATLRENVLMGLSYKMRRFSRVIAATALQPDIDILPNKDLTELGEKGVNLSGGQRQRIAIARALYSKANVIILDDPLSALDYHVAQHVFEHGIMNLVLKQRKTVVMVTHSLHLLTYAHKVVALESGRMRACGKLTDMELVDGVVTGVDTSGDSRGRTARERWQLVKLVSRIGHHIRQQNMKYQNKQLFIPFRKRLSTGSEYYWAQDLPLPSSIDGERDMPLQRSTTLPRHRPVARASSLQPHSSSHMNPVTRQASSPIINQGTRLGRTYTFDGVPPGGNLLKHIFMSSNKNMTGVEPQTNTNSSIKEKNLLQRLMSTTSIKSVVFNENEKRPIQRLPSTCSDYSDECYDEDEDLEPDWCGTNTVEERQYGTISPYVYFTYLRACGVVAAIGYLILAMSWQVMRVYTDFWLSKWTQGSEGHNDEETLYYLIMYTGLSFTCVLISLLSNLLGQYSGARARRRLHKNMLLSVVRLPLKVFETTPLGRILARFSTDINVIDKKLATSIQRLIQFLLLCFSAILVNSIVTPWFLILAVPICIFYYIIQRFYRCSSRELQRLDSMSRTPILSHLTETLSGLETIRAFKQQRRFTVAMFYKFDSHTNAFLIANSATRWLGIALDYLGAVIVLLAMVVSLVCSAVVPDVVTPALVGLAINYTLLVPIYLNWVVKFLSDVEMYMAGVERICHYIKMPSEDYKQINQRSFLKTVISPKGLIWKNWPSKGMIKFDRVSLRYDHSQEIAVTNLNLVIPPGQKVGICGRTGSGKSSLVMSLFGMTPVIEGIIFIDDVDISTAPLQYLRSRLSVIPQDVIMFSGTIRENLDLDSQYSDAQLWEALELAQLKEIVSSQLGGLNGLVREGGVNLSSGQRQLLCLARAILRQTACLIMDEATSSLDVTTEKTLIHAAEKAFANKTIITIAHRLTTLLSCDRILVLESGRIVEDGSPAELLNRSMGIFSTMLRSAESHHNTHP</sequence>
<dbReference type="InterPro" id="IPR003439">
    <property type="entry name" value="ABC_transporter-like_ATP-bd"/>
</dbReference>
<keyword evidence="2" id="KW-0813">Transport</keyword>
<organism evidence="12 13">
    <name type="scientific">Cimex lectularius</name>
    <name type="common">Bed bug</name>
    <name type="synonym">Acanthia lectularia</name>
    <dbReference type="NCBI Taxonomy" id="79782"/>
    <lineage>
        <taxon>Eukaryota</taxon>
        <taxon>Metazoa</taxon>
        <taxon>Ecdysozoa</taxon>
        <taxon>Arthropoda</taxon>
        <taxon>Hexapoda</taxon>
        <taxon>Insecta</taxon>
        <taxon>Pterygota</taxon>
        <taxon>Neoptera</taxon>
        <taxon>Paraneoptera</taxon>
        <taxon>Hemiptera</taxon>
        <taxon>Heteroptera</taxon>
        <taxon>Panheteroptera</taxon>
        <taxon>Cimicomorpha</taxon>
        <taxon>Cimicidae</taxon>
        <taxon>Cimex</taxon>
    </lineage>
</organism>
<dbReference type="GO" id="GO:0005524">
    <property type="term" value="F:ATP binding"/>
    <property type="evidence" value="ECO:0007669"/>
    <property type="project" value="UniProtKB-KW"/>
</dbReference>
<dbReference type="Gene3D" id="3.40.50.300">
    <property type="entry name" value="P-loop containing nucleotide triphosphate hydrolases"/>
    <property type="match status" value="2"/>
</dbReference>
<evidence type="ECO:0008006" key="14">
    <source>
        <dbReference type="Google" id="ProtNLM"/>
    </source>
</evidence>
<dbReference type="InterPro" id="IPR050173">
    <property type="entry name" value="ABC_transporter_C-like"/>
</dbReference>
<feature type="transmembrane region" description="Helical" evidence="9">
    <location>
        <begin position="20"/>
        <end position="40"/>
    </location>
</feature>
<keyword evidence="3 9" id="KW-0812">Transmembrane</keyword>
<evidence type="ECO:0000313" key="12">
    <source>
        <dbReference type="EnsemblMetazoa" id="XP_014240363.1"/>
    </source>
</evidence>
<feature type="transmembrane region" description="Helical" evidence="9">
    <location>
        <begin position="427"/>
        <end position="447"/>
    </location>
</feature>
<dbReference type="RefSeq" id="XP_014240361.1">
    <property type="nucleotide sequence ID" value="XM_014384875.2"/>
</dbReference>
<feature type="transmembrane region" description="Helical" evidence="9">
    <location>
        <begin position="1229"/>
        <end position="1245"/>
    </location>
</feature>
<dbReference type="InterPro" id="IPR027417">
    <property type="entry name" value="P-loop_NTPase"/>
</dbReference>
<dbReference type="CDD" id="cd18591">
    <property type="entry name" value="ABC_6TM_SUR1_D1_like"/>
    <property type="match status" value="1"/>
</dbReference>
<dbReference type="PANTHER" id="PTHR24223">
    <property type="entry name" value="ATP-BINDING CASSETTE SUB-FAMILY C"/>
    <property type="match status" value="1"/>
</dbReference>
<feature type="region of interest" description="Disordered" evidence="8">
    <location>
        <begin position="945"/>
        <end position="974"/>
    </location>
</feature>
<evidence type="ECO:0000256" key="5">
    <source>
        <dbReference type="ARBA" id="ARBA00022840"/>
    </source>
</evidence>
<dbReference type="FunFam" id="3.40.50.300:FF:000997">
    <property type="entry name" value="Multidrug resistance-associated protein 1"/>
    <property type="match status" value="1"/>
</dbReference>
<dbReference type="CTD" id="34350"/>
<evidence type="ECO:0000256" key="4">
    <source>
        <dbReference type="ARBA" id="ARBA00022741"/>
    </source>
</evidence>
<dbReference type="InterPro" id="IPR036640">
    <property type="entry name" value="ABC1_TM_sf"/>
</dbReference>
<feature type="transmembrane region" description="Helical" evidence="9">
    <location>
        <begin position="1340"/>
        <end position="1360"/>
    </location>
</feature>
<dbReference type="SUPFAM" id="SSF90123">
    <property type="entry name" value="ABC transporter transmembrane region"/>
    <property type="match status" value="2"/>
</dbReference>
<dbReference type="CDD" id="cd18602">
    <property type="entry name" value="ABC_6TM_SUR1_D2_like"/>
    <property type="match status" value="1"/>
</dbReference>
<evidence type="ECO:0000256" key="8">
    <source>
        <dbReference type="SAM" id="MobiDB-lite"/>
    </source>
</evidence>
<feature type="transmembrane region" description="Helical" evidence="9">
    <location>
        <begin position="555"/>
        <end position="573"/>
    </location>
</feature>
<dbReference type="OMA" id="FFWIGHY"/>
<keyword evidence="5" id="KW-0067">ATP-binding</keyword>
<dbReference type="InterPro" id="IPR017871">
    <property type="entry name" value="ABC_transporter-like_CS"/>
</dbReference>
<dbReference type="EnsemblMetazoa" id="XM_014384877.2">
    <property type="protein sequence ID" value="XP_014240363.1"/>
    <property type="gene ID" value="LOC106661463"/>
</dbReference>
<evidence type="ECO:0000313" key="13">
    <source>
        <dbReference type="Proteomes" id="UP000494040"/>
    </source>
</evidence>
<feature type="transmembrane region" description="Helical" evidence="9">
    <location>
        <begin position="111"/>
        <end position="135"/>
    </location>
</feature>
<feature type="transmembrane region" description="Helical" evidence="9">
    <location>
        <begin position="83"/>
        <end position="104"/>
    </location>
</feature>
<feature type="transmembrane region" description="Helical" evidence="9">
    <location>
        <begin position="313"/>
        <end position="333"/>
    </location>
</feature>
<dbReference type="KEGG" id="clec:106661463"/>
<dbReference type="Pfam" id="PF00005">
    <property type="entry name" value="ABC_tran"/>
    <property type="match status" value="2"/>
</dbReference>
<dbReference type="InterPro" id="IPR003593">
    <property type="entry name" value="AAA+_ATPase"/>
</dbReference>
<dbReference type="OrthoDB" id="6500128at2759"/>
<dbReference type="SMART" id="SM00382">
    <property type="entry name" value="AAA"/>
    <property type="match status" value="2"/>
</dbReference>
<comment type="subcellular location">
    <subcellularLocation>
        <location evidence="1">Membrane</location>
        <topology evidence="1">Multi-pass membrane protein</topology>
    </subcellularLocation>
</comment>
<dbReference type="SUPFAM" id="SSF52540">
    <property type="entry name" value="P-loop containing nucleoside triphosphate hydrolases"/>
    <property type="match status" value="2"/>
</dbReference>
<dbReference type="PROSITE" id="PS00211">
    <property type="entry name" value="ABC_TRANSPORTER_1"/>
    <property type="match status" value="2"/>
</dbReference>
<feature type="transmembrane region" description="Helical" evidence="9">
    <location>
        <begin position="1251"/>
        <end position="1268"/>
    </location>
</feature>
<dbReference type="EnsemblMetazoa" id="XM_014384875.2">
    <property type="protein sequence ID" value="XP_014240361.1"/>
    <property type="gene ID" value="LOC106661463"/>
</dbReference>
<evidence type="ECO:0000256" key="3">
    <source>
        <dbReference type="ARBA" id="ARBA00022692"/>
    </source>
</evidence>
<dbReference type="PROSITE" id="PS50893">
    <property type="entry name" value="ABC_TRANSPORTER_2"/>
    <property type="match status" value="2"/>
</dbReference>
<dbReference type="GO" id="GO:0016020">
    <property type="term" value="C:membrane"/>
    <property type="evidence" value="ECO:0007669"/>
    <property type="project" value="UniProtKB-SubCell"/>
</dbReference>
<dbReference type="GeneID" id="106661463"/>
<dbReference type="PROSITE" id="PS50929">
    <property type="entry name" value="ABC_TM1F"/>
    <property type="match status" value="2"/>
</dbReference>
<dbReference type="FunFam" id="1.20.1560.10:FF:000010">
    <property type="entry name" value="Multidrug resistance-associated ABC transporter"/>
    <property type="match status" value="1"/>
</dbReference>
<name>A0A8I6RAS2_CIMLE</name>
<feature type="transmembrane region" description="Helical" evidence="9">
    <location>
        <begin position="272"/>
        <end position="293"/>
    </location>
</feature>
<evidence type="ECO:0000259" key="11">
    <source>
        <dbReference type="PROSITE" id="PS50929"/>
    </source>
</evidence>
<dbReference type="Pfam" id="PF00664">
    <property type="entry name" value="ABC_membrane"/>
    <property type="match status" value="2"/>
</dbReference>
<keyword evidence="6 9" id="KW-1133">Transmembrane helix</keyword>
<evidence type="ECO:0000259" key="10">
    <source>
        <dbReference type="PROSITE" id="PS50893"/>
    </source>
</evidence>
<dbReference type="RefSeq" id="XP_014240363.1">
    <property type="nucleotide sequence ID" value="XM_014384877.2"/>
</dbReference>
<feature type="transmembrane region" description="Helical" evidence="9">
    <location>
        <begin position="1148"/>
        <end position="1172"/>
    </location>
</feature>
<feature type="transmembrane region" description="Helical" evidence="9">
    <location>
        <begin position="141"/>
        <end position="164"/>
    </location>
</feature>
<feature type="transmembrane region" description="Helical" evidence="9">
    <location>
        <begin position="52"/>
        <end position="71"/>
    </location>
</feature>
<dbReference type="CDD" id="cd03244">
    <property type="entry name" value="ABCC_MRP_domain2"/>
    <property type="match status" value="1"/>
</dbReference>
<evidence type="ECO:0000256" key="7">
    <source>
        <dbReference type="ARBA" id="ARBA00023136"/>
    </source>
</evidence>
<keyword evidence="4" id="KW-0547">Nucleotide-binding</keyword>
<feature type="compositionally biased region" description="Polar residues" evidence="8">
    <location>
        <begin position="959"/>
        <end position="974"/>
    </location>
</feature>
<reference evidence="12" key="1">
    <citation type="submission" date="2022-01" db="UniProtKB">
        <authorList>
            <consortium name="EnsemblMetazoa"/>
        </authorList>
    </citation>
    <scope>IDENTIFICATION</scope>
</reference>
<dbReference type="FunFam" id="3.40.50.300:FF:000838">
    <property type="entry name" value="ABC multidrug transporter (Eurofung)"/>
    <property type="match status" value="1"/>
</dbReference>
<feature type="transmembrane region" description="Helical" evidence="9">
    <location>
        <begin position="1366"/>
        <end position="1387"/>
    </location>
</feature>
<accession>A0A8I6RAS2</accession>
<dbReference type="FunFam" id="1.20.1560.10:FF:000006">
    <property type="entry name" value="ATP-binding cassette, sub-family C (CFTR/MRP), member 9"/>
    <property type="match status" value="1"/>
</dbReference>
<keyword evidence="13" id="KW-1185">Reference proteome</keyword>
<dbReference type="Proteomes" id="UP000494040">
    <property type="component" value="Unassembled WGS sequence"/>
</dbReference>
<proteinExistence type="predicted"/>
<feature type="transmembrane region" description="Helical" evidence="9">
    <location>
        <begin position="508"/>
        <end position="535"/>
    </location>
</feature>
<dbReference type="GO" id="GO:0140359">
    <property type="term" value="F:ABC-type transporter activity"/>
    <property type="evidence" value="ECO:0007669"/>
    <property type="project" value="InterPro"/>
</dbReference>
<dbReference type="PANTHER" id="PTHR24223:SF461">
    <property type="entry name" value="ATP-BINDING CASSETTE SUB-FAMILY C MEMBER SUR"/>
    <property type="match status" value="1"/>
</dbReference>
<feature type="transmembrane region" description="Helical" evidence="9">
    <location>
        <begin position="400"/>
        <end position="421"/>
    </location>
</feature>
<dbReference type="InterPro" id="IPR011527">
    <property type="entry name" value="ABC1_TM_dom"/>
</dbReference>
<evidence type="ECO:0000256" key="6">
    <source>
        <dbReference type="ARBA" id="ARBA00022989"/>
    </source>
</evidence>
<feature type="domain" description="ABC transmembrane type-1" evidence="11">
    <location>
        <begin position="1112"/>
        <end position="1395"/>
    </location>
</feature>
<feature type="transmembrane region" description="Helical" evidence="9">
    <location>
        <begin position="1097"/>
        <end position="1121"/>
    </location>
</feature>
<evidence type="ECO:0000256" key="1">
    <source>
        <dbReference type="ARBA" id="ARBA00004141"/>
    </source>
</evidence>
<protein>
    <recommendedName>
        <fullName evidence="14">ABC Transporter</fullName>
    </recommendedName>
</protein>
<feature type="domain" description="ABC transporter" evidence="10">
    <location>
        <begin position="648"/>
        <end position="872"/>
    </location>
</feature>
<evidence type="ECO:0000256" key="2">
    <source>
        <dbReference type="ARBA" id="ARBA00022448"/>
    </source>
</evidence>
<dbReference type="CDD" id="cd03250">
    <property type="entry name" value="ABCC_MRP_domain1"/>
    <property type="match status" value="1"/>
</dbReference>
<keyword evidence="7 9" id="KW-0472">Membrane</keyword>
<evidence type="ECO:0000256" key="9">
    <source>
        <dbReference type="SAM" id="Phobius"/>
    </source>
</evidence>
<dbReference type="Gene3D" id="1.20.1560.10">
    <property type="entry name" value="ABC transporter type 1, transmembrane domain"/>
    <property type="match status" value="2"/>
</dbReference>
<feature type="domain" description="ABC transmembrane type-1" evidence="11">
    <location>
        <begin position="265"/>
        <end position="571"/>
    </location>
</feature>
<feature type="domain" description="ABC transporter" evidence="10">
    <location>
        <begin position="1443"/>
        <end position="1677"/>
    </location>
</feature>